<keyword evidence="6" id="KW-1185">Reference proteome</keyword>
<evidence type="ECO:0000256" key="2">
    <source>
        <dbReference type="ARBA" id="ARBA00023125"/>
    </source>
</evidence>
<dbReference type="Pfam" id="PF12833">
    <property type="entry name" value="HTH_18"/>
    <property type="match status" value="1"/>
</dbReference>
<keyword evidence="2" id="KW-0238">DNA-binding</keyword>
<dbReference type="PROSITE" id="PS01124">
    <property type="entry name" value="HTH_ARAC_FAMILY_2"/>
    <property type="match status" value="1"/>
</dbReference>
<dbReference type="InterPro" id="IPR018060">
    <property type="entry name" value="HTH_AraC"/>
</dbReference>
<evidence type="ECO:0000256" key="1">
    <source>
        <dbReference type="ARBA" id="ARBA00023015"/>
    </source>
</evidence>
<evidence type="ECO:0000259" key="4">
    <source>
        <dbReference type="PROSITE" id="PS01124"/>
    </source>
</evidence>
<gene>
    <name evidence="5" type="ORF">ACG0Z3_06820</name>
</gene>
<reference evidence="5 6" key="1">
    <citation type="submission" date="2024-08" db="EMBL/GenBank/DDBJ databases">
        <authorList>
            <person name="Lu H."/>
        </authorList>
    </citation>
    <scope>NUCLEOTIDE SEQUENCE [LARGE SCALE GENOMIC DNA]</scope>
    <source>
        <strain evidence="5 6">LKC17W</strain>
    </source>
</reference>
<protein>
    <submittedName>
        <fullName evidence="5">Helix-turn-helix domain-containing protein</fullName>
    </submittedName>
</protein>
<dbReference type="SMART" id="SM00342">
    <property type="entry name" value="HTH_ARAC"/>
    <property type="match status" value="1"/>
</dbReference>
<dbReference type="Gene3D" id="1.10.10.60">
    <property type="entry name" value="Homeodomain-like"/>
    <property type="match status" value="1"/>
</dbReference>
<keyword evidence="3" id="KW-0804">Transcription</keyword>
<comment type="caution">
    <text evidence="5">The sequence shown here is derived from an EMBL/GenBank/DDBJ whole genome shotgun (WGS) entry which is preliminary data.</text>
</comment>
<dbReference type="EMBL" id="JBIGHW010000003">
    <property type="protein sequence ID" value="MFG6440393.1"/>
    <property type="molecule type" value="Genomic_DNA"/>
</dbReference>
<feature type="domain" description="HTH araC/xylS-type" evidence="4">
    <location>
        <begin position="180"/>
        <end position="259"/>
    </location>
</feature>
<proteinExistence type="predicted"/>
<evidence type="ECO:0000313" key="5">
    <source>
        <dbReference type="EMBL" id="MFG6440393.1"/>
    </source>
</evidence>
<evidence type="ECO:0000313" key="6">
    <source>
        <dbReference type="Proteomes" id="UP001606301"/>
    </source>
</evidence>
<dbReference type="Proteomes" id="UP001606301">
    <property type="component" value="Unassembled WGS sequence"/>
</dbReference>
<evidence type="ECO:0000256" key="3">
    <source>
        <dbReference type="ARBA" id="ARBA00023163"/>
    </source>
</evidence>
<accession>A0ABW7FF96</accession>
<dbReference type="PANTHER" id="PTHR46796:SF15">
    <property type="entry name" value="BLL1074 PROTEIN"/>
    <property type="match status" value="1"/>
</dbReference>
<keyword evidence="1" id="KW-0805">Transcription regulation</keyword>
<dbReference type="PANTHER" id="PTHR46796">
    <property type="entry name" value="HTH-TYPE TRANSCRIPTIONAL ACTIVATOR RHAS-RELATED"/>
    <property type="match status" value="1"/>
</dbReference>
<dbReference type="InterPro" id="IPR050204">
    <property type="entry name" value="AraC_XylS_family_regulators"/>
</dbReference>
<dbReference type="RefSeq" id="WP_394396498.1">
    <property type="nucleotide sequence ID" value="NZ_JBIGHW010000003.1"/>
</dbReference>
<name>A0ABW7FF96_9BURK</name>
<sequence>MLSYCQAAPPPVLAGVVARFSQRRCADAHRHVPVFGLPARIDRFIEFYLGEPVHVGEGGGELRAAPDIALVAPHTRPGKQLQMVGDVDTFTVHFEPTGLHRLFGLPLRGLADQAAPAADLLGPTVRRLRDDLARAPTFDARVDIACRWLAERLPSVRPADALDAAACAWRAGDAAVAPWARRLGWSERHLHRRFVERTGLAPALHGRLLRFQGLIDAHAQAPQASLTELALVAGYFDQSHCIRDCRAFTGQSPGAFLAAWPDLGRG</sequence>
<organism evidence="5 6">
    <name type="scientific">Pelomonas margarita</name>
    <dbReference type="NCBI Taxonomy" id="3299031"/>
    <lineage>
        <taxon>Bacteria</taxon>
        <taxon>Pseudomonadati</taxon>
        <taxon>Pseudomonadota</taxon>
        <taxon>Betaproteobacteria</taxon>
        <taxon>Burkholderiales</taxon>
        <taxon>Sphaerotilaceae</taxon>
        <taxon>Roseateles</taxon>
    </lineage>
</organism>